<evidence type="ECO:0008006" key="4">
    <source>
        <dbReference type="Google" id="ProtNLM"/>
    </source>
</evidence>
<feature type="transmembrane region" description="Helical" evidence="1">
    <location>
        <begin position="67"/>
        <end position="84"/>
    </location>
</feature>
<keyword evidence="3" id="KW-1185">Reference proteome</keyword>
<reference evidence="3" key="1">
    <citation type="journal article" date="2021" name="ISME J.">
        <title>Evolutionary origin and ecological implication of a unique nif island in free-living Bradyrhizobium lineages.</title>
        <authorList>
            <person name="Tao J."/>
        </authorList>
    </citation>
    <scope>NUCLEOTIDE SEQUENCE [LARGE SCALE GENOMIC DNA]</scope>
    <source>
        <strain evidence="3">SZCCT0094</strain>
    </source>
</reference>
<feature type="transmembrane region" description="Helical" evidence="1">
    <location>
        <begin position="43"/>
        <end position="61"/>
    </location>
</feature>
<protein>
    <recommendedName>
        <fullName evidence="4">YcxB-like protein domain-containing protein</fullName>
    </recommendedName>
</protein>
<sequence>MCDELGQASASNAFKRVEKAHSSLNNICQMFRRLEPFEDDRRMTIRFLAIALICPALLWGAWRLGHFRFAVEFVVVAVIMHVLTRIQRGKLPAVAGEWKVLRVGLMERLAIGLGTVLTLLFAYIFFFVGSGRQDAEQQMLILRLLLIAFALMTAYVSYLALMVTIRWNTRQIEQDASVFGKRSIQFADIAQLSPLRWADMLRITSIDGTRIYVPLYRNGADVFMDELAAKLGLGQGQSPDQDRTTDR</sequence>
<dbReference type="EMBL" id="JAFCLK010000056">
    <property type="protein sequence ID" value="MBR1141107.1"/>
    <property type="molecule type" value="Genomic_DNA"/>
</dbReference>
<accession>A0ABS5GID6</accession>
<organism evidence="2 3">
    <name type="scientific">Bradyrhizobium denitrificans</name>
    <dbReference type="NCBI Taxonomy" id="2734912"/>
    <lineage>
        <taxon>Bacteria</taxon>
        <taxon>Pseudomonadati</taxon>
        <taxon>Pseudomonadota</taxon>
        <taxon>Alphaproteobacteria</taxon>
        <taxon>Hyphomicrobiales</taxon>
        <taxon>Nitrobacteraceae</taxon>
        <taxon>Bradyrhizobium</taxon>
    </lineage>
</organism>
<feature type="transmembrane region" description="Helical" evidence="1">
    <location>
        <begin position="105"/>
        <end position="128"/>
    </location>
</feature>
<keyword evidence="1" id="KW-1133">Transmembrane helix</keyword>
<feature type="transmembrane region" description="Helical" evidence="1">
    <location>
        <begin position="140"/>
        <end position="161"/>
    </location>
</feature>
<evidence type="ECO:0000256" key="1">
    <source>
        <dbReference type="SAM" id="Phobius"/>
    </source>
</evidence>
<name>A0ABS5GID6_9BRAD</name>
<keyword evidence="1" id="KW-0812">Transmembrane</keyword>
<dbReference type="Proteomes" id="UP001314635">
    <property type="component" value="Unassembled WGS sequence"/>
</dbReference>
<evidence type="ECO:0000313" key="3">
    <source>
        <dbReference type="Proteomes" id="UP001314635"/>
    </source>
</evidence>
<keyword evidence="1" id="KW-0472">Membrane</keyword>
<evidence type="ECO:0000313" key="2">
    <source>
        <dbReference type="EMBL" id="MBR1141107.1"/>
    </source>
</evidence>
<comment type="caution">
    <text evidence="2">The sequence shown here is derived from an EMBL/GenBank/DDBJ whole genome shotgun (WGS) entry which is preliminary data.</text>
</comment>
<proteinExistence type="predicted"/>
<gene>
    <name evidence="2" type="ORF">JQ619_35715</name>
</gene>
<dbReference type="RefSeq" id="WP_172243141.1">
    <property type="nucleotide sequence ID" value="NZ_JABFDP010000047.1"/>
</dbReference>